<dbReference type="InterPro" id="IPR041078">
    <property type="entry name" value="Plavaka"/>
</dbReference>
<feature type="region of interest" description="Disordered" evidence="1">
    <location>
        <begin position="1"/>
        <end position="22"/>
    </location>
</feature>
<dbReference type="OrthoDB" id="3199698at2759"/>
<dbReference type="GeneID" id="64624576"/>
<keyword evidence="3" id="KW-1185">Reference proteome</keyword>
<dbReference type="EMBL" id="JABBWG010000008">
    <property type="protein sequence ID" value="KAG1820574.1"/>
    <property type="molecule type" value="Genomic_DNA"/>
</dbReference>
<sequence>MADGTFLPHGTPLTPAPPKAPDDWSPYRNRIKFEAAEFAFKRCHMSARNLDFLCDLMAMTLAKHHDTPPFADHKDLHNVIDATQLGDVPWQCFSAQYTGEQPEVVPPWMDEEFEVWYRDPCAMAHNILANPTYKDEIDYVPFHEYDASDETHQWKDFMSGDWAWQQADTISQDPETHRSALIPITLGSDKTTVSVGTGNNEYYPLYALIGNVCNNVGCAHCDALVIISFLTIPKSMYVHI</sequence>
<name>A0A9P7EH99_9AGAM</name>
<proteinExistence type="predicted"/>
<dbReference type="RefSeq" id="XP_041195845.1">
    <property type="nucleotide sequence ID" value="XM_041330559.1"/>
</dbReference>
<gene>
    <name evidence="2" type="ORF">BJ212DRAFT_1266347</name>
</gene>
<protein>
    <submittedName>
        <fullName evidence="2">Uncharacterized protein</fullName>
    </submittedName>
</protein>
<accession>A0A9P7EH99</accession>
<reference evidence="2" key="1">
    <citation type="journal article" date="2020" name="New Phytol.">
        <title>Comparative genomics reveals dynamic genome evolution in host specialist ectomycorrhizal fungi.</title>
        <authorList>
            <person name="Lofgren L.A."/>
            <person name="Nguyen N.H."/>
            <person name="Vilgalys R."/>
            <person name="Ruytinx J."/>
            <person name="Liao H.L."/>
            <person name="Branco S."/>
            <person name="Kuo A."/>
            <person name="LaButti K."/>
            <person name="Lipzen A."/>
            <person name="Andreopoulos W."/>
            <person name="Pangilinan J."/>
            <person name="Riley R."/>
            <person name="Hundley H."/>
            <person name="Na H."/>
            <person name="Barry K."/>
            <person name="Grigoriev I.V."/>
            <person name="Stajich J.E."/>
            <person name="Kennedy P.G."/>
        </authorList>
    </citation>
    <scope>NUCLEOTIDE SEQUENCE</scope>
    <source>
        <strain evidence="2">MN1</strain>
    </source>
</reference>
<evidence type="ECO:0000256" key="1">
    <source>
        <dbReference type="SAM" id="MobiDB-lite"/>
    </source>
</evidence>
<dbReference type="Proteomes" id="UP000807769">
    <property type="component" value="Unassembled WGS sequence"/>
</dbReference>
<dbReference type="AlphaFoldDB" id="A0A9P7EH99"/>
<comment type="caution">
    <text evidence="2">The sequence shown here is derived from an EMBL/GenBank/DDBJ whole genome shotgun (WGS) entry which is preliminary data.</text>
</comment>
<evidence type="ECO:0000313" key="3">
    <source>
        <dbReference type="Proteomes" id="UP000807769"/>
    </source>
</evidence>
<evidence type="ECO:0000313" key="2">
    <source>
        <dbReference type="EMBL" id="KAG1820574.1"/>
    </source>
</evidence>
<organism evidence="2 3">
    <name type="scientific">Suillus subaureus</name>
    <dbReference type="NCBI Taxonomy" id="48587"/>
    <lineage>
        <taxon>Eukaryota</taxon>
        <taxon>Fungi</taxon>
        <taxon>Dikarya</taxon>
        <taxon>Basidiomycota</taxon>
        <taxon>Agaricomycotina</taxon>
        <taxon>Agaricomycetes</taxon>
        <taxon>Agaricomycetidae</taxon>
        <taxon>Boletales</taxon>
        <taxon>Suillineae</taxon>
        <taxon>Suillaceae</taxon>
        <taxon>Suillus</taxon>
    </lineage>
</organism>
<dbReference type="Pfam" id="PF18759">
    <property type="entry name" value="Plavaka"/>
    <property type="match status" value="1"/>
</dbReference>